<gene>
    <name evidence="3" type="ORF">THAOC_24621</name>
</gene>
<dbReference type="AlphaFoldDB" id="K0RTE6"/>
<keyword evidence="4" id="KW-1185">Reference proteome</keyword>
<name>K0RTE6_THAOC</name>
<proteinExistence type="predicted"/>
<keyword evidence="2" id="KW-0472">Membrane</keyword>
<evidence type="ECO:0000256" key="2">
    <source>
        <dbReference type="SAM" id="Phobius"/>
    </source>
</evidence>
<protein>
    <recommendedName>
        <fullName evidence="5">C-type lectin domain-containing protein</fullName>
    </recommendedName>
</protein>
<dbReference type="SUPFAM" id="SSF56436">
    <property type="entry name" value="C-type lectin-like"/>
    <property type="match status" value="1"/>
</dbReference>
<evidence type="ECO:0000256" key="1">
    <source>
        <dbReference type="SAM" id="MobiDB-lite"/>
    </source>
</evidence>
<feature type="transmembrane region" description="Helical" evidence="2">
    <location>
        <begin position="40"/>
        <end position="60"/>
    </location>
</feature>
<keyword evidence="2" id="KW-1133">Transmembrane helix</keyword>
<reference evidence="3 4" key="1">
    <citation type="journal article" date="2012" name="Genome Biol.">
        <title>Genome and low-iron response of an oceanic diatom adapted to chronic iron limitation.</title>
        <authorList>
            <person name="Lommer M."/>
            <person name="Specht M."/>
            <person name="Roy A.S."/>
            <person name="Kraemer L."/>
            <person name="Andreson R."/>
            <person name="Gutowska M.A."/>
            <person name="Wolf J."/>
            <person name="Bergner S.V."/>
            <person name="Schilhabel M.B."/>
            <person name="Klostermeier U.C."/>
            <person name="Beiko R.G."/>
            <person name="Rosenstiel P."/>
            <person name="Hippler M."/>
            <person name="Laroche J."/>
        </authorList>
    </citation>
    <scope>NUCLEOTIDE SEQUENCE [LARGE SCALE GENOMIC DNA]</scope>
    <source>
        <strain evidence="3 4">CCMP1005</strain>
    </source>
</reference>
<sequence>MTNAASDVESELPGAGSGGDGGKTDSLEGKSAHYERRVKIVKCGCLVAATGVFAALISWASGAFSKSASDVRVQSSAASYIPQVEEERSARHEANGYKTRSAKSAKGTKVGVIFDFRSRPFADFVSVSTSSTFKALIASDIGEDPTSNMIPWTSFFTATIPGGPLENCVLAPVTSESDLNEIGAAAGNEDWTWVGVMKSAQDVVNDNGGNGSPNNWYNLDGTSVPNTGVWAPDKPDNGQSLQTYAFFTSKRFALDDLENYRPDLSQNFRINKAVMKCCAKGYIPQTFCTAV</sequence>
<evidence type="ECO:0000313" key="4">
    <source>
        <dbReference type="Proteomes" id="UP000266841"/>
    </source>
</evidence>
<comment type="caution">
    <text evidence="3">The sequence shown here is derived from an EMBL/GenBank/DDBJ whole genome shotgun (WGS) entry which is preliminary data.</text>
</comment>
<dbReference type="InterPro" id="IPR016187">
    <property type="entry name" value="CTDL_fold"/>
</dbReference>
<keyword evidence="2" id="KW-0812">Transmembrane</keyword>
<dbReference type="Proteomes" id="UP000266841">
    <property type="component" value="Unassembled WGS sequence"/>
</dbReference>
<evidence type="ECO:0008006" key="5">
    <source>
        <dbReference type="Google" id="ProtNLM"/>
    </source>
</evidence>
<organism evidence="3 4">
    <name type="scientific">Thalassiosira oceanica</name>
    <name type="common">Marine diatom</name>
    <dbReference type="NCBI Taxonomy" id="159749"/>
    <lineage>
        <taxon>Eukaryota</taxon>
        <taxon>Sar</taxon>
        <taxon>Stramenopiles</taxon>
        <taxon>Ochrophyta</taxon>
        <taxon>Bacillariophyta</taxon>
        <taxon>Coscinodiscophyceae</taxon>
        <taxon>Thalassiosirophycidae</taxon>
        <taxon>Thalassiosirales</taxon>
        <taxon>Thalassiosiraceae</taxon>
        <taxon>Thalassiosira</taxon>
    </lineage>
</organism>
<feature type="region of interest" description="Disordered" evidence="1">
    <location>
        <begin position="1"/>
        <end position="28"/>
    </location>
</feature>
<evidence type="ECO:0000313" key="3">
    <source>
        <dbReference type="EMBL" id="EJK55629.1"/>
    </source>
</evidence>
<dbReference type="EMBL" id="AGNL01033607">
    <property type="protein sequence ID" value="EJK55629.1"/>
    <property type="molecule type" value="Genomic_DNA"/>
</dbReference>
<accession>K0RTE6</accession>